<protein>
    <submittedName>
        <fullName evidence="1">Uncharacterized protein</fullName>
    </submittedName>
</protein>
<name>A0ABS1Z615_9GAMM</name>
<evidence type="ECO:0000313" key="2">
    <source>
        <dbReference type="Proteomes" id="UP000809137"/>
    </source>
</evidence>
<keyword evidence="2" id="KW-1185">Reference proteome</keyword>
<dbReference type="Proteomes" id="UP000809137">
    <property type="component" value="Unassembled WGS sequence"/>
</dbReference>
<dbReference type="RefSeq" id="WP_039385454.1">
    <property type="nucleotide sequence ID" value="NZ_CP083448.1"/>
</dbReference>
<dbReference type="EMBL" id="JAFCXS010000006">
    <property type="protein sequence ID" value="MBM0747848.1"/>
    <property type="molecule type" value="Genomic_DNA"/>
</dbReference>
<sequence length="156" mass="18191">MDVNLIQKENYFLERGFSELYLQERFLFHFSKASVFLLNKASLKDFICFCEENERADEIILLLVSRDMMPLAISLAYRSSKIIIFDNGNIYSAAMGNLYKCSSNKKIITPREFEALKTTLLTKTRKLDWSCSIKTFYSQRHSALKKLNIDKLSSIF</sequence>
<evidence type="ECO:0000313" key="1">
    <source>
        <dbReference type="EMBL" id="MBM0747848.1"/>
    </source>
</evidence>
<organism evidence="1 2">
    <name type="scientific">Pantoea eucrina</name>
    <dbReference type="NCBI Taxonomy" id="472693"/>
    <lineage>
        <taxon>Bacteria</taxon>
        <taxon>Pseudomonadati</taxon>
        <taxon>Pseudomonadota</taxon>
        <taxon>Gammaproteobacteria</taxon>
        <taxon>Enterobacterales</taxon>
        <taxon>Erwiniaceae</taxon>
        <taxon>Pantoea</taxon>
    </lineage>
</organism>
<proteinExistence type="predicted"/>
<comment type="caution">
    <text evidence="1">The sequence shown here is derived from an EMBL/GenBank/DDBJ whole genome shotgun (WGS) entry which is preliminary data.</text>
</comment>
<accession>A0ABS1Z615</accession>
<reference evidence="1 2" key="1">
    <citation type="submission" date="2021-01" db="EMBL/GenBank/DDBJ databases">
        <title>Complete genome sequence of Pantoea eucrina OB49, a heavy metal tolerant bacterium with PGPR potential isolated from wheat in Algeria.</title>
        <authorList>
            <person name="Lekired A."/>
            <person name="Ouzari I.H."/>
        </authorList>
    </citation>
    <scope>NUCLEOTIDE SEQUENCE [LARGE SCALE GENOMIC DNA]</scope>
    <source>
        <strain evidence="1 2">OB49</strain>
    </source>
</reference>
<dbReference type="GeneID" id="84691798"/>
<gene>
    <name evidence="1" type="ORF">JJB79_10530</name>
</gene>